<dbReference type="GO" id="GO:0005829">
    <property type="term" value="C:cytosol"/>
    <property type="evidence" value="ECO:0007669"/>
    <property type="project" value="TreeGrafter"/>
</dbReference>
<dbReference type="InterPro" id="IPR036388">
    <property type="entry name" value="WH-like_DNA-bd_sf"/>
</dbReference>
<reference evidence="6 7" key="1">
    <citation type="journal article" date="2019" name="Nat. Microbiol.">
        <title>Mediterranean grassland soil C-N compound turnover is dependent on rainfall and depth, and is mediated by genomically divergent microorganisms.</title>
        <authorList>
            <person name="Diamond S."/>
            <person name="Andeer P.F."/>
            <person name="Li Z."/>
            <person name="Crits-Christoph A."/>
            <person name="Burstein D."/>
            <person name="Anantharaman K."/>
            <person name="Lane K.R."/>
            <person name="Thomas B.C."/>
            <person name="Pan C."/>
            <person name="Northen T.R."/>
            <person name="Banfield J.F."/>
        </authorList>
    </citation>
    <scope>NUCLEOTIDE SEQUENCE [LARGE SCALE GENOMIC DNA]</scope>
    <source>
        <strain evidence="6">NP_3</strain>
    </source>
</reference>
<dbReference type="Pfam" id="PF14417">
    <property type="entry name" value="MEDS"/>
    <property type="match status" value="1"/>
</dbReference>
<dbReference type="AlphaFoldDB" id="A0A537KDV7"/>
<dbReference type="SMART" id="SM00100">
    <property type="entry name" value="cNMP"/>
    <property type="match status" value="1"/>
</dbReference>
<evidence type="ECO:0000313" key="7">
    <source>
        <dbReference type="Proteomes" id="UP000318509"/>
    </source>
</evidence>
<dbReference type="Gene3D" id="2.60.120.10">
    <property type="entry name" value="Jelly Rolls"/>
    <property type="match status" value="1"/>
</dbReference>
<name>A0A537KDV7_9BACT</name>
<dbReference type="InterPro" id="IPR036390">
    <property type="entry name" value="WH_DNA-bd_sf"/>
</dbReference>
<dbReference type="InterPro" id="IPR018490">
    <property type="entry name" value="cNMP-bd_dom_sf"/>
</dbReference>
<dbReference type="GO" id="GO:0003700">
    <property type="term" value="F:DNA-binding transcription factor activity"/>
    <property type="evidence" value="ECO:0007669"/>
    <property type="project" value="TreeGrafter"/>
</dbReference>
<dbReference type="InterPro" id="IPR025847">
    <property type="entry name" value="MEDS_domain"/>
</dbReference>
<evidence type="ECO:0000256" key="3">
    <source>
        <dbReference type="ARBA" id="ARBA00023163"/>
    </source>
</evidence>
<keyword evidence="2" id="KW-0238">DNA-binding</keyword>
<feature type="domain" description="HTH crp-type" evidence="5">
    <location>
        <begin position="324"/>
        <end position="397"/>
    </location>
</feature>
<dbReference type="PROSITE" id="PS51063">
    <property type="entry name" value="HTH_CRP_2"/>
    <property type="match status" value="1"/>
</dbReference>
<feature type="domain" description="Cyclic nucleotide-binding" evidence="4">
    <location>
        <begin position="190"/>
        <end position="285"/>
    </location>
</feature>
<dbReference type="Pfam" id="PF00027">
    <property type="entry name" value="cNMP_binding"/>
    <property type="match status" value="1"/>
</dbReference>
<evidence type="ECO:0000313" key="6">
    <source>
        <dbReference type="EMBL" id="TMI93924.1"/>
    </source>
</evidence>
<dbReference type="GO" id="GO:0003677">
    <property type="term" value="F:DNA binding"/>
    <property type="evidence" value="ECO:0007669"/>
    <property type="project" value="UniProtKB-KW"/>
</dbReference>
<proteinExistence type="predicted"/>
<dbReference type="Proteomes" id="UP000318509">
    <property type="component" value="Unassembled WGS sequence"/>
</dbReference>
<dbReference type="CDD" id="cd00038">
    <property type="entry name" value="CAP_ED"/>
    <property type="match status" value="1"/>
</dbReference>
<comment type="caution">
    <text evidence="6">The sequence shown here is derived from an EMBL/GenBank/DDBJ whole genome shotgun (WGS) entry which is preliminary data.</text>
</comment>
<protein>
    <submittedName>
        <fullName evidence="6">Cyclic nucleotide-binding domain-containing protein</fullName>
    </submittedName>
</protein>
<gene>
    <name evidence="6" type="ORF">E6H00_00435</name>
</gene>
<dbReference type="PROSITE" id="PS50042">
    <property type="entry name" value="CNMP_BINDING_3"/>
    <property type="match status" value="1"/>
</dbReference>
<dbReference type="InterPro" id="IPR012318">
    <property type="entry name" value="HTH_CRP"/>
</dbReference>
<dbReference type="PANTHER" id="PTHR24567">
    <property type="entry name" value="CRP FAMILY TRANSCRIPTIONAL REGULATORY PROTEIN"/>
    <property type="match status" value="1"/>
</dbReference>
<sequence length="423" mass="46118">MPDVRRQGFGEVSPGDHLIFIYEDPAELTAFAVPFINGGLAGGERCLYVVDDPELPEITEALAAGGVDVDRESRRGALVFMNGEEYAGPPPFDPLRLVELLRRRVTEAGSRGFTGLRIAGQMTWTLEAGVPDRALVEYEVLVERATGPGPLTAACMYQRDRFDQAVLLQLVRSHPKVVAGDHVYLSLSALFHNLARADLQALARSARERHVPKGGFFFHQGDPAPEVYMLMSGKVKLVRTDSDGRSVILRIVNPMEPFGERGLLGATARLGSAQALDDARALVWDGPKILQAIISHPAVSLNAIRLLEERVETERSRLQDLATSGVERRLARLLLRLAQSIGRPTVRGLAIDVSLSGQDLAELVIATPYTVSRILADWRRLGIADAHRERILLLDLKQMAAVAGLRDQGDLTKIGGGGVPLET</sequence>
<dbReference type="SUPFAM" id="SSF46785">
    <property type="entry name" value="Winged helix' DNA-binding domain"/>
    <property type="match status" value="1"/>
</dbReference>
<evidence type="ECO:0000259" key="5">
    <source>
        <dbReference type="PROSITE" id="PS51063"/>
    </source>
</evidence>
<evidence type="ECO:0000256" key="2">
    <source>
        <dbReference type="ARBA" id="ARBA00023125"/>
    </source>
</evidence>
<keyword evidence="3" id="KW-0804">Transcription</keyword>
<dbReference type="EMBL" id="VBAK01000013">
    <property type="protein sequence ID" value="TMI93924.1"/>
    <property type="molecule type" value="Genomic_DNA"/>
</dbReference>
<dbReference type="PANTHER" id="PTHR24567:SF26">
    <property type="entry name" value="REGULATORY PROTEIN YEIL"/>
    <property type="match status" value="1"/>
</dbReference>
<accession>A0A537KDV7</accession>
<dbReference type="SMART" id="SM00419">
    <property type="entry name" value="HTH_CRP"/>
    <property type="match status" value="1"/>
</dbReference>
<dbReference type="Gene3D" id="1.10.10.10">
    <property type="entry name" value="Winged helix-like DNA-binding domain superfamily/Winged helix DNA-binding domain"/>
    <property type="match status" value="1"/>
</dbReference>
<dbReference type="InterPro" id="IPR014710">
    <property type="entry name" value="RmlC-like_jellyroll"/>
</dbReference>
<dbReference type="InterPro" id="IPR000595">
    <property type="entry name" value="cNMP-bd_dom"/>
</dbReference>
<evidence type="ECO:0000259" key="4">
    <source>
        <dbReference type="PROSITE" id="PS50042"/>
    </source>
</evidence>
<dbReference type="Pfam" id="PF13545">
    <property type="entry name" value="HTH_Crp_2"/>
    <property type="match status" value="1"/>
</dbReference>
<dbReference type="SUPFAM" id="SSF51206">
    <property type="entry name" value="cAMP-binding domain-like"/>
    <property type="match status" value="1"/>
</dbReference>
<evidence type="ECO:0000256" key="1">
    <source>
        <dbReference type="ARBA" id="ARBA00023015"/>
    </source>
</evidence>
<organism evidence="6 7">
    <name type="scientific">Candidatus Segetimicrobium genomatis</name>
    <dbReference type="NCBI Taxonomy" id="2569760"/>
    <lineage>
        <taxon>Bacteria</taxon>
        <taxon>Bacillati</taxon>
        <taxon>Candidatus Sysuimicrobiota</taxon>
        <taxon>Candidatus Sysuimicrobiia</taxon>
        <taxon>Candidatus Sysuimicrobiales</taxon>
        <taxon>Candidatus Segetimicrobiaceae</taxon>
        <taxon>Candidatus Segetimicrobium</taxon>
    </lineage>
</organism>
<dbReference type="InterPro" id="IPR050397">
    <property type="entry name" value="Env_Response_Regulators"/>
</dbReference>
<keyword evidence="1" id="KW-0805">Transcription regulation</keyword>